<keyword evidence="2" id="KW-1185">Reference proteome</keyword>
<sequence length="158" mass="18299">MKKQPHLLHTNQVDSSDRQIDLEQLLKDGNIIRIHPQGYSMYPMFLPGRDEALIESVCADSCRKNDVVLYRRDSGILVLHRICRITEEGFYLVGDNQWEIEGPLRPSQIIGRLVGFIRNGSEISISHPLYRMLSSLWLLLLPVRPVCFRLSAFLRKKK</sequence>
<dbReference type="EMBL" id="JACRSZ010000001">
    <property type="protein sequence ID" value="MBC8571893.1"/>
    <property type="molecule type" value="Genomic_DNA"/>
</dbReference>
<dbReference type="SUPFAM" id="SSF51306">
    <property type="entry name" value="LexA/Signal peptidase"/>
    <property type="match status" value="1"/>
</dbReference>
<name>A0ABR7N673_9FIRM</name>
<evidence type="ECO:0000313" key="1">
    <source>
        <dbReference type="EMBL" id="MBC8571893.1"/>
    </source>
</evidence>
<organism evidence="1 2">
    <name type="scientific">Jingyaoa shaoxingensis</name>
    <dbReference type="NCBI Taxonomy" id="2763671"/>
    <lineage>
        <taxon>Bacteria</taxon>
        <taxon>Bacillati</taxon>
        <taxon>Bacillota</taxon>
        <taxon>Clostridia</taxon>
        <taxon>Lachnospirales</taxon>
        <taxon>Lachnospiraceae</taxon>
        <taxon>Jingyaoa</taxon>
    </lineage>
</organism>
<gene>
    <name evidence="1" type="ORF">H8716_02150</name>
</gene>
<comment type="caution">
    <text evidence="1">The sequence shown here is derived from an EMBL/GenBank/DDBJ whole genome shotgun (WGS) entry which is preliminary data.</text>
</comment>
<evidence type="ECO:0000313" key="2">
    <source>
        <dbReference type="Proteomes" id="UP000657421"/>
    </source>
</evidence>
<dbReference type="InterPro" id="IPR036286">
    <property type="entry name" value="LexA/Signal_pep-like_sf"/>
</dbReference>
<protein>
    <submittedName>
        <fullName evidence="1">S24/S26 family peptidase</fullName>
    </submittedName>
</protein>
<proteinExistence type="predicted"/>
<dbReference type="RefSeq" id="WP_249306887.1">
    <property type="nucleotide sequence ID" value="NZ_JACRSZ010000001.1"/>
</dbReference>
<accession>A0ABR7N673</accession>
<dbReference type="CDD" id="cd06462">
    <property type="entry name" value="Peptidase_S24_S26"/>
    <property type="match status" value="1"/>
</dbReference>
<dbReference type="Gene3D" id="2.10.109.10">
    <property type="entry name" value="Umud Fragment, subunit A"/>
    <property type="match status" value="1"/>
</dbReference>
<dbReference type="Proteomes" id="UP000657421">
    <property type="component" value="Unassembled WGS sequence"/>
</dbReference>
<reference evidence="1 2" key="1">
    <citation type="submission" date="2020-08" db="EMBL/GenBank/DDBJ databases">
        <title>Genome public.</title>
        <authorList>
            <person name="Liu C."/>
            <person name="Sun Q."/>
        </authorList>
    </citation>
    <scope>NUCLEOTIDE SEQUENCE [LARGE SCALE GENOMIC DNA]</scope>
    <source>
        <strain evidence="1 2">NSJ-46</strain>
    </source>
</reference>